<dbReference type="Gene3D" id="1.10.10.10">
    <property type="entry name" value="Winged helix-like DNA-binding domain superfamily/Winged helix DNA-binding domain"/>
    <property type="match status" value="1"/>
</dbReference>
<keyword evidence="4 7" id="KW-0238">DNA-binding</keyword>
<evidence type="ECO:0000313" key="11">
    <source>
        <dbReference type="Proteomes" id="UP000005850"/>
    </source>
</evidence>
<feature type="DNA-binding region" description="OmpR/PhoB-type" evidence="7">
    <location>
        <begin position="131"/>
        <end position="229"/>
    </location>
</feature>
<dbReference type="InterPro" id="IPR001867">
    <property type="entry name" value="OmpR/PhoB-type_DNA-bd"/>
</dbReference>
<name>A0A075RC13_BRELA</name>
<evidence type="ECO:0000256" key="7">
    <source>
        <dbReference type="PROSITE-ProRule" id="PRU01091"/>
    </source>
</evidence>
<dbReference type="PANTHER" id="PTHR48111">
    <property type="entry name" value="REGULATOR OF RPOS"/>
    <property type="match status" value="1"/>
</dbReference>
<keyword evidence="5" id="KW-0804">Transcription</keyword>
<dbReference type="Pfam" id="PF00072">
    <property type="entry name" value="Response_reg"/>
    <property type="match status" value="1"/>
</dbReference>
<evidence type="ECO:0000256" key="5">
    <source>
        <dbReference type="ARBA" id="ARBA00023163"/>
    </source>
</evidence>
<dbReference type="InterPro" id="IPR039420">
    <property type="entry name" value="WalR-like"/>
</dbReference>
<proteinExistence type="predicted"/>
<evidence type="ECO:0000256" key="3">
    <source>
        <dbReference type="ARBA" id="ARBA00023015"/>
    </source>
</evidence>
<dbReference type="Proteomes" id="UP000005850">
    <property type="component" value="Chromosome"/>
</dbReference>
<gene>
    <name evidence="10" type="primary">arlR_2</name>
    <name evidence="10" type="ORF">BRLA_c027210</name>
</gene>
<dbReference type="FunFam" id="1.10.10.10:FF:000005">
    <property type="entry name" value="Two-component system response regulator"/>
    <property type="match status" value="1"/>
</dbReference>
<dbReference type="GO" id="GO:0000976">
    <property type="term" value="F:transcription cis-regulatory region binding"/>
    <property type="evidence" value="ECO:0007669"/>
    <property type="project" value="TreeGrafter"/>
</dbReference>
<dbReference type="GO" id="GO:0000156">
    <property type="term" value="F:phosphorelay response regulator activity"/>
    <property type="evidence" value="ECO:0007669"/>
    <property type="project" value="TreeGrafter"/>
</dbReference>
<dbReference type="EMBL" id="CP007806">
    <property type="protein sequence ID" value="AIG27040.1"/>
    <property type="molecule type" value="Genomic_DNA"/>
</dbReference>
<dbReference type="STRING" id="1042163.BRLA_c027210"/>
<dbReference type="CDD" id="cd00383">
    <property type="entry name" value="trans_reg_C"/>
    <property type="match status" value="1"/>
</dbReference>
<dbReference type="eggNOG" id="COG0745">
    <property type="taxonomic scope" value="Bacteria"/>
</dbReference>
<dbReference type="InterPro" id="IPR001789">
    <property type="entry name" value="Sig_transdc_resp-reg_receiver"/>
</dbReference>
<accession>A0A075RC13</accession>
<dbReference type="RefSeq" id="WP_003336128.1">
    <property type="nucleotide sequence ID" value="NZ_CP007806.1"/>
</dbReference>
<dbReference type="Gene3D" id="6.10.250.690">
    <property type="match status" value="1"/>
</dbReference>
<feature type="domain" description="OmpR/PhoB-type" evidence="9">
    <location>
        <begin position="131"/>
        <end position="229"/>
    </location>
</feature>
<dbReference type="PROSITE" id="PS50110">
    <property type="entry name" value="RESPONSE_REGULATORY"/>
    <property type="match status" value="1"/>
</dbReference>
<evidence type="ECO:0000256" key="2">
    <source>
        <dbReference type="ARBA" id="ARBA00023012"/>
    </source>
</evidence>
<dbReference type="FunFam" id="3.40.50.2300:FF:000001">
    <property type="entry name" value="DNA-binding response regulator PhoB"/>
    <property type="match status" value="1"/>
</dbReference>
<dbReference type="AlphaFoldDB" id="A0A075RC13"/>
<reference evidence="10 11" key="1">
    <citation type="journal article" date="2011" name="J. Bacteriol.">
        <title>Genome sequence of Brevibacillus laterosporus LMG 15441, a pathogen of invertebrates.</title>
        <authorList>
            <person name="Djukic M."/>
            <person name="Poehlein A."/>
            <person name="Thurmer A."/>
            <person name="Daniel R."/>
        </authorList>
    </citation>
    <scope>NUCLEOTIDE SEQUENCE [LARGE SCALE GENOMIC DNA]</scope>
    <source>
        <strain evidence="10 11">LMG 15441</strain>
    </source>
</reference>
<evidence type="ECO:0000259" key="9">
    <source>
        <dbReference type="PROSITE" id="PS51755"/>
    </source>
</evidence>
<keyword evidence="11" id="KW-1185">Reference proteome</keyword>
<dbReference type="PANTHER" id="PTHR48111:SF22">
    <property type="entry name" value="REGULATOR OF RPOS"/>
    <property type="match status" value="1"/>
</dbReference>
<dbReference type="HOGENOM" id="CLU_000445_30_1_9"/>
<organism evidence="10 11">
    <name type="scientific">Brevibacillus laterosporus LMG 15441</name>
    <dbReference type="NCBI Taxonomy" id="1042163"/>
    <lineage>
        <taxon>Bacteria</taxon>
        <taxon>Bacillati</taxon>
        <taxon>Bacillota</taxon>
        <taxon>Bacilli</taxon>
        <taxon>Bacillales</taxon>
        <taxon>Paenibacillaceae</taxon>
        <taxon>Brevibacillus</taxon>
    </lineage>
</organism>
<dbReference type="Gene3D" id="3.40.50.2300">
    <property type="match status" value="1"/>
</dbReference>
<dbReference type="PROSITE" id="PS51755">
    <property type="entry name" value="OMPR_PHOB"/>
    <property type="match status" value="1"/>
</dbReference>
<dbReference type="KEGG" id="blr:BRLA_c027210"/>
<dbReference type="SMART" id="SM00862">
    <property type="entry name" value="Trans_reg_C"/>
    <property type="match status" value="1"/>
</dbReference>
<evidence type="ECO:0000259" key="8">
    <source>
        <dbReference type="PROSITE" id="PS50110"/>
    </source>
</evidence>
<dbReference type="CDD" id="cd17574">
    <property type="entry name" value="REC_OmpR"/>
    <property type="match status" value="1"/>
</dbReference>
<keyword evidence="1 6" id="KW-0597">Phosphoprotein</keyword>
<keyword evidence="2" id="KW-0902">Two-component regulatory system</keyword>
<keyword evidence="3" id="KW-0805">Transcription regulation</keyword>
<dbReference type="GO" id="GO:0032993">
    <property type="term" value="C:protein-DNA complex"/>
    <property type="evidence" value="ECO:0007669"/>
    <property type="project" value="TreeGrafter"/>
</dbReference>
<dbReference type="Pfam" id="PF00486">
    <property type="entry name" value="Trans_reg_C"/>
    <property type="match status" value="1"/>
</dbReference>
<dbReference type="GO" id="GO:0006355">
    <property type="term" value="P:regulation of DNA-templated transcription"/>
    <property type="evidence" value="ECO:0007669"/>
    <property type="project" value="InterPro"/>
</dbReference>
<evidence type="ECO:0000313" key="10">
    <source>
        <dbReference type="EMBL" id="AIG27040.1"/>
    </source>
</evidence>
<sequence length="230" mass="26406">MSPTDSKGSFLLVEDEKNLARYLQLELMNEGYNVEICYDGAIGLEKALHNEYDLILLDVMIPQISGIEVCRRIRDTGSEVPIIMLTARNEVQDIVAGLDSGANDYLTKPFAIEELFARIRANLRPVVSKNQEILHIGSLEIQVQNRRVFRETKEILLTPREFDLLLYLANHQGQALTREQLLTAVWGFDFMGNTNVVDVYIRYLRNKIERKRAKKLIHTIRGVGYSLRVE</sequence>
<dbReference type="SUPFAM" id="SSF52172">
    <property type="entry name" value="CheY-like"/>
    <property type="match status" value="1"/>
</dbReference>
<protein>
    <submittedName>
        <fullName evidence="10">Response regulator ArlR</fullName>
    </submittedName>
</protein>
<dbReference type="GO" id="GO:0005829">
    <property type="term" value="C:cytosol"/>
    <property type="evidence" value="ECO:0007669"/>
    <property type="project" value="TreeGrafter"/>
</dbReference>
<dbReference type="SMART" id="SM00448">
    <property type="entry name" value="REC"/>
    <property type="match status" value="1"/>
</dbReference>
<feature type="modified residue" description="4-aspartylphosphate" evidence="6">
    <location>
        <position position="58"/>
    </location>
</feature>
<evidence type="ECO:0000256" key="1">
    <source>
        <dbReference type="ARBA" id="ARBA00022553"/>
    </source>
</evidence>
<feature type="domain" description="Response regulatory" evidence="8">
    <location>
        <begin position="9"/>
        <end position="123"/>
    </location>
</feature>
<dbReference type="InterPro" id="IPR036388">
    <property type="entry name" value="WH-like_DNA-bd_sf"/>
</dbReference>
<dbReference type="InterPro" id="IPR011006">
    <property type="entry name" value="CheY-like_superfamily"/>
</dbReference>
<evidence type="ECO:0000256" key="4">
    <source>
        <dbReference type="ARBA" id="ARBA00023125"/>
    </source>
</evidence>
<evidence type="ECO:0000256" key="6">
    <source>
        <dbReference type="PROSITE-ProRule" id="PRU00169"/>
    </source>
</evidence>